<feature type="non-terminal residue" evidence="1">
    <location>
        <position position="1"/>
    </location>
</feature>
<proteinExistence type="predicted"/>
<accession>W1X769</accession>
<sequence length="30" mass="3613">LDRHAQNGGYTIRSLYFDDYWNSAYEEKEA</sequence>
<reference evidence="1" key="1">
    <citation type="submission" date="2013-12" db="EMBL/GenBank/DDBJ databases">
        <title>A Varibaculum cambriense genome reconstructed from a premature infant gut community with otherwise low bacterial novelty that shifts toward anaerobic metabolism during the third week of life.</title>
        <authorList>
            <person name="Brown C.T."/>
            <person name="Sharon I."/>
            <person name="Thomas B.C."/>
            <person name="Castelle C.J."/>
            <person name="Morowitz M.J."/>
            <person name="Banfield J.F."/>
        </authorList>
    </citation>
    <scope>NUCLEOTIDE SEQUENCE</scope>
</reference>
<name>W1X769_9ZZZZ</name>
<evidence type="ECO:0000313" key="1">
    <source>
        <dbReference type="EMBL" id="ETJ26001.1"/>
    </source>
</evidence>
<comment type="caution">
    <text evidence="1">The sequence shown here is derived from an EMBL/GenBank/DDBJ whole genome shotgun (WGS) entry which is preliminary data.</text>
</comment>
<organism evidence="1">
    <name type="scientific">human gut metagenome</name>
    <dbReference type="NCBI Taxonomy" id="408170"/>
    <lineage>
        <taxon>unclassified sequences</taxon>
        <taxon>metagenomes</taxon>
        <taxon>organismal metagenomes</taxon>
    </lineage>
</organism>
<dbReference type="EMBL" id="AZMM01017568">
    <property type="protein sequence ID" value="ETJ26001.1"/>
    <property type="molecule type" value="Genomic_DNA"/>
</dbReference>
<dbReference type="AlphaFoldDB" id="W1X769"/>
<gene>
    <name evidence="1" type="ORF">Q604_UNBC17568G0001</name>
</gene>
<protein>
    <submittedName>
        <fullName evidence="1">Uncharacterized protein</fullName>
    </submittedName>
</protein>